<keyword evidence="2" id="KW-1185">Reference proteome</keyword>
<name>A0ABW1PKU6_9FLAO</name>
<dbReference type="RefSeq" id="WP_379790196.1">
    <property type="nucleotide sequence ID" value="NZ_JBHSQB010000003.1"/>
</dbReference>
<proteinExistence type="predicted"/>
<dbReference type="Proteomes" id="UP001596287">
    <property type="component" value="Unassembled WGS sequence"/>
</dbReference>
<organism evidence="1 2">
    <name type="scientific">Flavobacterium qiangtangense</name>
    <dbReference type="NCBI Taxonomy" id="1442595"/>
    <lineage>
        <taxon>Bacteria</taxon>
        <taxon>Pseudomonadati</taxon>
        <taxon>Bacteroidota</taxon>
        <taxon>Flavobacteriia</taxon>
        <taxon>Flavobacteriales</taxon>
        <taxon>Flavobacteriaceae</taxon>
        <taxon>Flavobacterium</taxon>
    </lineage>
</organism>
<dbReference type="InterPro" id="IPR042226">
    <property type="entry name" value="eFR1_2_sf"/>
</dbReference>
<protein>
    <submittedName>
        <fullName evidence="1">Uncharacterized protein</fullName>
    </submittedName>
</protein>
<dbReference type="Gene3D" id="3.30.420.60">
    <property type="entry name" value="eRF1 domain 2"/>
    <property type="match status" value="1"/>
</dbReference>
<gene>
    <name evidence="1" type="ORF">ACFPVY_02800</name>
</gene>
<accession>A0ABW1PKU6</accession>
<comment type="caution">
    <text evidence="1">The sequence shown here is derived from an EMBL/GenBank/DDBJ whole genome shotgun (WGS) entry which is preliminary data.</text>
</comment>
<sequence length="120" mass="13200">MKAKNEKNFGVWMDTRSAVIVGVDDEGTFSVLGQIDNSGPEGNSNENAANNHEMALTQKFFKEIAAQMTNPERVHITGTGQIQEQFASYLAGSAQYKNVETSHSTSNKMGNEALLSYFEF</sequence>
<reference evidence="2" key="1">
    <citation type="journal article" date="2019" name="Int. J. Syst. Evol. Microbiol.">
        <title>The Global Catalogue of Microorganisms (GCM) 10K type strain sequencing project: providing services to taxonomists for standard genome sequencing and annotation.</title>
        <authorList>
            <consortium name="The Broad Institute Genomics Platform"/>
            <consortium name="The Broad Institute Genome Sequencing Center for Infectious Disease"/>
            <person name="Wu L."/>
            <person name="Ma J."/>
        </authorList>
    </citation>
    <scope>NUCLEOTIDE SEQUENCE [LARGE SCALE GENOMIC DNA]</scope>
    <source>
        <strain evidence="2">CCUG 49679</strain>
    </source>
</reference>
<dbReference type="EMBL" id="JBHSQB010000003">
    <property type="protein sequence ID" value="MFC6095562.1"/>
    <property type="molecule type" value="Genomic_DNA"/>
</dbReference>
<evidence type="ECO:0000313" key="1">
    <source>
        <dbReference type="EMBL" id="MFC6095562.1"/>
    </source>
</evidence>
<evidence type="ECO:0000313" key="2">
    <source>
        <dbReference type="Proteomes" id="UP001596287"/>
    </source>
</evidence>
<dbReference type="SUPFAM" id="SSF53137">
    <property type="entry name" value="Translational machinery components"/>
    <property type="match status" value="1"/>
</dbReference>